<keyword evidence="2 3" id="KW-0067">ATP-binding</keyword>
<protein>
    <recommendedName>
        <fullName evidence="7">Heat shock protein 70</fullName>
    </recommendedName>
</protein>
<accession>A0ABN8CSU0</accession>
<dbReference type="InterPro" id="IPR029047">
    <property type="entry name" value="HSP70_peptide-bd_sf"/>
</dbReference>
<proteinExistence type="inferred from homology"/>
<dbReference type="InterPro" id="IPR043129">
    <property type="entry name" value="ATPase_NBD"/>
</dbReference>
<dbReference type="SUPFAM" id="SSF100934">
    <property type="entry name" value="Heat shock protein 70kD (HSP70), C-terminal subdomain"/>
    <property type="match status" value="1"/>
</dbReference>
<dbReference type="EMBL" id="CAKLCB010000151">
    <property type="protein sequence ID" value="CAH0515982.1"/>
    <property type="molecule type" value="Genomic_DNA"/>
</dbReference>
<dbReference type="PRINTS" id="PR00301">
    <property type="entry name" value="HEATSHOCK70"/>
</dbReference>
<sequence>MTQATTSGYSVGIDLGTTYSCVGVWQNDRVEIIANDQGNRTTPSYVAFTDSERLIGDAAKNQVAMNAHNTVFDAKRLIGRKFSDPVVQADIKHWPFKVKSGPGDKPQIMVQFKGETKTFQPEEISSMVLIKMREVAEAFIGKEVKNAVITVPAYFNDSQRQATKDAGAIAGLNVLRIINEPTAAAIAYGLDKKGGERNVLIFDLGGGTFDVSLLSIEEGIFEVKATAGDTHLGGEDFDNRLVDHFTQEFKRKYRKDMTQNQRALRRLRTACERAKRTLSSSAQAYIEIDSLFDGIDFNSTITRARFEDLCSDYFRKTMEPVEKVLRDAKLSKGQVHEVVLVGGSTRIPKVQQLLSDFFNGKEPNKSINPDEAVAYGATVQAAILSGNDSSEKLQDLLLLDVTPLSLGLETAGGVMTTLIARNTTVPTKKSQTFSTYADNQPGVLIQVFEGERSMTRDNNLLGKFNLDGIPPMPRGVPQVDVTFDIDANGILNVSAVEKSTGKENKITITNDKGRLSQAEIDRMVAEADKYKSQDEANRVRVEAKNALENYAYSLRNSLNDEKMKEKISEADKKVVDDKVTEVIQWLDAHQSSEKEEYESKQKELEGVANPVLQKMYASAGNVGGGMPGGMAGGMPGSGGVPSSGSAEQGPKIEEVD</sequence>
<dbReference type="PROSITE" id="PS01036">
    <property type="entry name" value="HSP70_3"/>
    <property type="match status" value="1"/>
</dbReference>
<dbReference type="Gene3D" id="3.30.420.40">
    <property type="match status" value="2"/>
</dbReference>
<gene>
    <name evidence="5" type="ORF">PBS001_LOCUS2668</name>
</gene>
<dbReference type="CDD" id="cd10233">
    <property type="entry name" value="ASKHA_NBD_HSP70_HSPA1"/>
    <property type="match status" value="1"/>
</dbReference>
<comment type="caution">
    <text evidence="5">The sequence shown here is derived from an EMBL/GenBank/DDBJ whole genome shotgun (WGS) entry which is preliminary data.</text>
</comment>
<evidence type="ECO:0000313" key="5">
    <source>
        <dbReference type="EMBL" id="CAH0515982.1"/>
    </source>
</evidence>
<dbReference type="Gene3D" id="1.20.1270.10">
    <property type="match status" value="1"/>
</dbReference>
<keyword evidence="1 3" id="KW-0547">Nucleotide-binding</keyword>
<keyword evidence="6" id="KW-1185">Reference proteome</keyword>
<dbReference type="Proteomes" id="UP001158986">
    <property type="component" value="Unassembled WGS sequence"/>
</dbReference>
<dbReference type="SUPFAM" id="SSF53067">
    <property type="entry name" value="Actin-like ATPase domain"/>
    <property type="match status" value="2"/>
</dbReference>
<evidence type="ECO:0000256" key="2">
    <source>
        <dbReference type="ARBA" id="ARBA00022840"/>
    </source>
</evidence>
<dbReference type="PROSITE" id="PS00297">
    <property type="entry name" value="HSP70_1"/>
    <property type="match status" value="1"/>
</dbReference>
<evidence type="ECO:0000313" key="6">
    <source>
        <dbReference type="Proteomes" id="UP001158986"/>
    </source>
</evidence>
<evidence type="ECO:0000256" key="1">
    <source>
        <dbReference type="ARBA" id="ARBA00022741"/>
    </source>
</evidence>
<dbReference type="InterPro" id="IPR018181">
    <property type="entry name" value="Heat_shock_70_CS"/>
</dbReference>
<dbReference type="Gene3D" id="3.30.30.30">
    <property type="match status" value="1"/>
</dbReference>
<dbReference type="SUPFAM" id="SSF100920">
    <property type="entry name" value="Heat shock protein 70kD (HSP70), peptide-binding domain"/>
    <property type="match status" value="1"/>
</dbReference>
<dbReference type="Gene3D" id="3.90.640.10">
    <property type="entry name" value="Actin, Chain A, domain 4"/>
    <property type="match status" value="1"/>
</dbReference>
<reference evidence="5 6" key="1">
    <citation type="submission" date="2021-11" db="EMBL/GenBank/DDBJ databases">
        <authorList>
            <person name="Islam A."/>
            <person name="Islam S."/>
            <person name="Flora M.S."/>
            <person name="Rahman M."/>
            <person name="Ziaur R.M."/>
            <person name="Epstein J.H."/>
            <person name="Hassan M."/>
            <person name="Klassen M."/>
            <person name="Woodard K."/>
            <person name="Webb A."/>
            <person name="Webby R.J."/>
            <person name="El Zowalaty M.E."/>
        </authorList>
    </citation>
    <scope>NUCLEOTIDE SEQUENCE [LARGE SCALE GENOMIC DNA]</scope>
    <source>
        <strain evidence="5">Pbs1</strain>
    </source>
</reference>
<evidence type="ECO:0000256" key="4">
    <source>
        <dbReference type="SAM" id="MobiDB-lite"/>
    </source>
</evidence>
<feature type="compositionally biased region" description="Gly residues" evidence="4">
    <location>
        <begin position="621"/>
        <end position="641"/>
    </location>
</feature>
<name>A0ABN8CSU0_9STRA</name>
<dbReference type="PROSITE" id="PS00329">
    <property type="entry name" value="HSP70_2"/>
    <property type="match status" value="1"/>
</dbReference>
<dbReference type="NCBIfam" id="NF001413">
    <property type="entry name" value="PRK00290.1"/>
    <property type="match status" value="1"/>
</dbReference>
<evidence type="ECO:0000256" key="3">
    <source>
        <dbReference type="RuleBase" id="RU003322"/>
    </source>
</evidence>
<dbReference type="InterPro" id="IPR013126">
    <property type="entry name" value="Hsp_70_fam"/>
</dbReference>
<dbReference type="Pfam" id="PF00012">
    <property type="entry name" value="HSP70"/>
    <property type="match status" value="1"/>
</dbReference>
<dbReference type="PANTHER" id="PTHR19375">
    <property type="entry name" value="HEAT SHOCK PROTEIN 70KDA"/>
    <property type="match status" value="1"/>
</dbReference>
<comment type="similarity">
    <text evidence="3">Belongs to the heat shock protein 70 family.</text>
</comment>
<feature type="region of interest" description="Disordered" evidence="4">
    <location>
        <begin position="619"/>
        <end position="656"/>
    </location>
</feature>
<dbReference type="InterPro" id="IPR029048">
    <property type="entry name" value="HSP70_C_sf"/>
</dbReference>
<dbReference type="Gene3D" id="2.60.34.10">
    <property type="entry name" value="Substrate Binding Domain Of DNAk, Chain A, domain 1"/>
    <property type="match status" value="1"/>
</dbReference>
<evidence type="ECO:0008006" key="7">
    <source>
        <dbReference type="Google" id="ProtNLM"/>
    </source>
</evidence>
<organism evidence="5 6">
    <name type="scientific">Peronospora belbahrii</name>
    <dbReference type="NCBI Taxonomy" id="622444"/>
    <lineage>
        <taxon>Eukaryota</taxon>
        <taxon>Sar</taxon>
        <taxon>Stramenopiles</taxon>
        <taxon>Oomycota</taxon>
        <taxon>Peronosporomycetes</taxon>
        <taxon>Peronosporales</taxon>
        <taxon>Peronosporaceae</taxon>
        <taxon>Peronospora</taxon>
    </lineage>
</organism>